<evidence type="ECO:0000256" key="2">
    <source>
        <dbReference type="SAM" id="MobiDB-lite"/>
    </source>
</evidence>
<feature type="compositionally biased region" description="Polar residues" evidence="2">
    <location>
        <begin position="275"/>
        <end position="297"/>
    </location>
</feature>
<accession>A0A8H7Y771</accession>
<proteinExistence type="predicted"/>
<evidence type="ECO:0008006" key="4">
    <source>
        <dbReference type="Google" id="ProtNLM"/>
    </source>
</evidence>
<feature type="compositionally biased region" description="Low complexity" evidence="2">
    <location>
        <begin position="75"/>
        <end position="90"/>
    </location>
</feature>
<comment type="caution">
    <text evidence="3">The sequence shown here is derived from an EMBL/GenBank/DDBJ whole genome shotgun (WGS) entry which is preliminary data.</text>
</comment>
<feature type="coiled-coil region" evidence="1">
    <location>
        <begin position="496"/>
        <end position="559"/>
    </location>
</feature>
<gene>
    <name evidence="3" type="ORF">JR316_000369</name>
</gene>
<protein>
    <recommendedName>
        <fullName evidence="4">C3H1-type domain-containing protein</fullName>
    </recommendedName>
</protein>
<reference evidence="3" key="1">
    <citation type="submission" date="2021-02" db="EMBL/GenBank/DDBJ databases">
        <title>Psilocybe cubensis genome.</title>
        <authorList>
            <person name="Mckernan K.J."/>
            <person name="Crawford S."/>
            <person name="Trippe A."/>
            <person name="Kane L.T."/>
            <person name="Mclaughlin S."/>
        </authorList>
    </citation>
    <scope>NUCLEOTIDE SEQUENCE [LARGE SCALE GENOMIC DNA]</scope>
    <source>
        <strain evidence="3">MGC-MH-2018</strain>
    </source>
</reference>
<dbReference type="OrthoDB" id="6017at2759"/>
<evidence type="ECO:0000313" key="3">
    <source>
        <dbReference type="EMBL" id="KAG5173712.1"/>
    </source>
</evidence>
<feature type="region of interest" description="Disordered" evidence="2">
    <location>
        <begin position="33"/>
        <end position="325"/>
    </location>
</feature>
<keyword evidence="1" id="KW-0175">Coiled coil</keyword>
<evidence type="ECO:0000256" key="1">
    <source>
        <dbReference type="SAM" id="Coils"/>
    </source>
</evidence>
<organism evidence="3">
    <name type="scientific">Psilocybe cubensis</name>
    <name type="common">Psychedelic mushroom</name>
    <name type="synonym">Stropharia cubensis</name>
    <dbReference type="NCBI Taxonomy" id="181762"/>
    <lineage>
        <taxon>Eukaryota</taxon>
        <taxon>Fungi</taxon>
        <taxon>Dikarya</taxon>
        <taxon>Basidiomycota</taxon>
        <taxon>Agaricomycotina</taxon>
        <taxon>Agaricomycetes</taxon>
        <taxon>Agaricomycetidae</taxon>
        <taxon>Agaricales</taxon>
        <taxon>Agaricineae</taxon>
        <taxon>Strophariaceae</taxon>
        <taxon>Psilocybe</taxon>
    </lineage>
</organism>
<name>A0A8H7Y771_PSICU</name>
<feature type="compositionally biased region" description="Gly residues" evidence="2">
    <location>
        <begin position="166"/>
        <end position="186"/>
    </location>
</feature>
<dbReference type="EMBL" id="JAFIQS010000001">
    <property type="protein sequence ID" value="KAG5173712.1"/>
    <property type="molecule type" value="Genomic_DNA"/>
</dbReference>
<feature type="compositionally biased region" description="Basic and acidic residues" evidence="2">
    <location>
        <begin position="118"/>
        <end position="133"/>
    </location>
</feature>
<dbReference type="AlphaFoldDB" id="A0A8H7Y771"/>
<sequence length="780" mass="85905">MSHQYPPKCWGFEDDGSFNGKCRKSAAECRFTHPESADWAKARRLPNQSGHKKSGSFTGSNQGKRDSDYSDAWKTSSDARASTATSTNTTILPESGSRWGKASSTGGGRSEPAGSHASWEKSSGKTSKPESMNKPESSGWGSAVSGGRGNQTDSPAWGKSNSPGWGSPGWGSPGWESGSGWGGGWKDSGTKSNGEEKEKDDGWPGTSTGTENWSEGVKPGSGWGTADGTGAEKTPTHKIPSPHHTQSAGNPSMIVSEDVIMRPPSPKKMLPLPQRSLTTNAKSSKPGSGQSSTNTFPSHPAEEAVNTGLKEHDTDSTVKSSTSAMSRLPIPKIPKKVHNQISSQPENLKDVYKNLVSVKQSRFGTSTSQSYPVKYVGHEGRIALYTDILTYMQDVVIAEIRYVEAKSKYDKWKEYLASSSYSRATPATRKILEGTRDQYFKDSLEAKEVRDAALLKLGNLPDFLPSEPINDPAVTKQIVMHYTNELRSWFLDLKIHERLAIKKQESELKAKELEAQAAMIEAQQQPSAQELLHRGNWNWTDLKAALKLAEDRVTAAEEQVYIKAWTNQDLLDEQFCHLPAVEEPIQETIGPDTRPGTYLALENMLKAVDAHLSAQSIQAGTVIEKVNNLEEEIASLRAGTSEINRVCDEAEEQFPKFEEENTELLKQAESLQAHLTNLHLHRWSGQRSTSPELLKEAVEPILNELLPYFQKRMEDELRGILDLLRQRCLENQAELGRQVEEMLKPLLANTDEIERICKTFMASAQDLPPPIASTSISTVQ</sequence>
<feature type="compositionally biased region" description="Basic and acidic residues" evidence="2">
    <location>
        <begin position="193"/>
        <end position="202"/>
    </location>
</feature>